<feature type="transmembrane region" description="Helical" evidence="1">
    <location>
        <begin position="41"/>
        <end position="58"/>
    </location>
</feature>
<gene>
    <name evidence="2" type="ORF">BACCIP111883_01206</name>
</gene>
<dbReference type="RefSeq" id="WP_230500361.1">
    <property type="nucleotide sequence ID" value="NZ_CAKJTJ010000004.1"/>
</dbReference>
<proteinExistence type="predicted"/>
<name>A0ABM8YKG8_9BACI</name>
<accession>A0ABM8YKG8</accession>
<comment type="caution">
    <text evidence="2">The sequence shown here is derived from an EMBL/GenBank/DDBJ whole genome shotgun (WGS) entry which is preliminary data.</text>
</comment>
<sequence>MVIIGSGEKKSLYLNMIIGTIDITLIYFGLIFFIADGQDSYGSTLTILGIILTIQYMYHLEGKAGISKKFIWIRGIIFALILVGSVNVILN</sequence>
<protein>
    <submittedName>
        <fullName evidence="2">Uncharacterized protein</fullName>
    </submittedName>
</protein>
<organism evidence="2 3">
    <name type="scientific">Sutcliffiella rhizosphaerae</name>
    <dbReference type="NCBI Taxonomy" id="2880967"/>
    <lineage>
        <taxon>Bacteria</taxon>
        <taxon>Bacillati</taxon>
        <taxon>Bacillota</taxon>
        <taxon>Bacilli</taxon>
        <taxon>Bacillales</taxon>
        <taxon>Bacillaceae</taxon>
        <taxon>Sutcliffiella</taxon>
    </lineage>
</organism>
<keyword evidence="1" id="KW-0812">Transmembrane</keyword>
<keyword evidence="1" id="KW-0472">Membrane</keyword>
<evidence type="ECO:0000313" key="3">
    <source>
        <dbReference type="Proteomes" id="UP000789833"/>
    </source>
</evidence>
<dbReference type="Proteomes" id="UP000789833">
    <property type="component" value="Unassembled WGS sequence"/>
</dbReference>
<feature type="transmembrane region" description="Helical" evidence="1">
    <location>
        <begin position="70"/>
        <end position="90"/>
    </location>
</feature>
<evidence type="ECO:0000256" key="1">
    <source>
        <dbReference type="SAM" id="Phobius"/>
    </source>
</evidence>
<feature type="transmembrane region" description="Helical" evidence="1">
    <location>
        <begin position="12"/>
        <end position="35"/>
    </location>
</feature>
<evidence type="ECO:0000313" key="2">
    <source>
        <dbReference type="EMBL" id="CAG9620438.1"/>
    </source>
</evidence>
<keyword evidence="1" id="KW-1133">Transmembrane helix</keyword>
<reference evidence="2 3" key="1">
    <citation type="submission" date="2021-10" db="EMBL/GenBank/DDBJ databases">
        <authorList>
            <person name="Criscuolo A."/>
        </authorList>
    </citation>
    <scope>NUCLEOTIDE SEQUENCE [LARGE SCALE GENOMIC DNA]</scope>
    <source>
        <strain evidence="3">CIP 111883</strain>
    </source>
</reference>
<keyword evidence="3" id="KW-1185">Reference proteome</keyword>
<dbReference type="EMBL" id="CAKJTJ010000004">
    <property type="protein sequence ID" value="CAG9620438.1"/>
    <property type="molecule type" value="Genomic_DNA"/>
</dbReference>